<dbReference type="InParanoid" id="A0A0C9ZUA2"/>
<evidence type="ECO:0000256" key="1">
    <source>
        <dbReference type="ARBA" id="ARBA00022723"/>
    </source>
</evidence>
<dbReference type="InterPro" id="IPR043145">
    <property type="entry name" value="Znf_ZZ_sf"/>
</dbReference>
<keyword evidence="3" id="KW-0862">Zinc</keyword>
<dbReference type="SUPFAM" id="SSF57850">
    <property type="entry name" value="RING/U-box"/>
    <property type="match status" value="1"/>
</dbReference>
<dbReference type="GO" id="GO:0008270">
    <property type="term" value="F:zinc ion binding"/>
    <property type="evidence" value="ECO:0007669"/>
    <property type="project" value="UniProtKB-KW"/>
</dbReference>
<dbReference type="HOGENOM" id="CLU_282026_0_0_1"/>
<dbReference type="OrthoDB" id="2122982at2759"/>
<keyword evidence="6" id="KW-1185">Reference proteome</keyword>
<evidence type="ECO:0000256" key="2">
    <source>
        <dbReference type="ARBA" id="ARBA00022771"/>
    </source>
</evidence>
<reference evidence="6" key="2">
    <citation type="submission" date="2015-01" db="EMBL/GenBank/DDBJ databases">
        <title>Evolutionary Origins and Diversification of the Mycorrhizal Mutualists.</title>
        <authorList>
            <consortium name="DOE Joint Genome Institute"/>
            <consortium name="Mycorrhizal Genomics Consortium"/>
            <person name="Kohler A."/>
            <person name="Kuo A."/>
            <person name="Nagy L.G."/>
            <person name="Floudas D."/>
            <person name="Copeland A."/>
            <person name="Barry K.W."/>
            <person name="Cichocki N."/>
            <person name="Veneault-Fourrey C."/>
            <person name="LaButti K."/>
            <person name="Lindquist E.A."/>
            <person name="Lipzen A."/>
            <person name="Lundell T."/>
            <person name="Morin E."/>
            <person name="Murat C."/>
            <person name="Riley R."/>
            <person name="Ohm R."/>
            <person name="Sun H."/>
            <person name="Tunlid A."/>
            <person name="Henrissat B."/>
            <person name="Grigoriev I.V."/>
            <person name="Hibbett D.S."/>
            <person name="Martin F."/>
        </authorList>
    </citation>
    <scope>NUCLEOTIDE SEQUENCE [LARGE SCALE GENOMIC DNA]</scope>
    <source>
        <strain evidence="6">UH-Slu-Lm8-n1</strain>
    </source>
</reference>
<protein>
    <recommendedName>
        <fullName evidence="7">ZZ-type domain-containing protein</fullName>
    </recommendedName>
</protein>
<evidence type="ECO:0000256" key="3">
    <source>
        <dbReference type="ARBA" id="ARBA00022833"/>
    </source>
</evidence>
<evidence type="ECO:0000313" key="5">
    <source>
        <dbReference type="EMBL" id="KIK32941.1"/>
    </source>
</evidence>
<feature type="region of interest" description="Disordered" evidence="4">
    <location>
        <begin position="906"/>
        <end position="953"/>
    </location>
</feature>
<organism evidence="5 6">
    <name type="scientific">Suillus luteus UH-Slu-Lm8-n1</name>
    <dbReference type="NCBI Taxonomy" id="930992"/>
    <lineage>
        <taxon>Eukaryota</taxon>
        <taxon>Fungi</taxon>
        <taxon>Dikarya</taxon>
        <taxon>Basidiomycota</taxon>
        <taxon>Agaricomycotina</taxon>
        <taxon>Agaricomycetes</taxon>
        <taxon>Agaricomycetidae</taxon>
        <taxon>Boletales</taxon>
        <taxon>Suillineae</taxon>
        <taxon>Suillaceae</taxon>
        <taxon>Suillus</taxon>
    </lineage>
</organism>
<evidence type="ECO:0000256" key="4">
    <source>
        <dbReference type="SAM" id="MobiDB-lite"/>
    </source>
</evidence>
<feature type="compositionally biased region" description="Polar residues" evidence="4">
    <location>
        <begin position="927"/>
        <end position="943"/>
    </location>
</feature>
<reference evidence="5 6" key="1">
    <citation type="submission" date="2014-04" db="EMBL/GenBank/DDBJ databases">
        <authorList>
            <consortium name="DOE Joint Genome Institute"/>
            <person name="Kuo A."/>
            <person name="Ruytinx J."/>
            <person name="Rineau F."/>
            <person name="Colpaert J."/>
            <person name="Kohler A."/>
            <person name="Nagy L.G."/>
            <person name="Floudas D."/>
            <person name="Copeland A."/>
            <person name="Barry K.W."/>
            <person name="Cichocki N."/>
            <person name="Veneault-Fourrey C."/>
            <person name="LaButti K."/>
            <person name="Lindquist E.A."/>
            <person name="Lipzen A."/>
            <person name="Lundell T."/>
            <person name="Morin E."/>
            <person name="Murat C."/>
            <person name="Sun H."/>
            <person name="Tunlid A."/>
            <person name="Henrissat B."/>
            <person name="Grigoriev I.V."/>
            <person name="Hibbett D.S."/>
            <person name="Martin F."/>
            <person name="Nordberg H.P."/>
            <person name="Cantor M.N."/>
            <person name="Hua S.X."/>
        </authorList>
    </citation>
    <scope>NUCLEOTIDE SEQUENCE [LARGE SCALE GENOMIC DNA]</scope>
    <source>
        <strain evidence="5 6">UH-Slu-Lm8-n1</strain>
    </source>
</reference>
<dbReference type="InterPro" id="IPR018247">
    <property type="entry name" value="EF_Hand_1_Ca_BS"/>
</dbReference>
<evidence type="ECO:0008006" key="7">
    <source>
        <dbReference type="Google" id="ProtNLM"/>
    </source>
</evidence>
<evidence type="ECO:0000313" key="6">
    <source>
        <dbReference type="Proteomes" id="UP000054485"/>
    </source>
</evidence>
<accession>A0A0C9ZUA2</accession>
<keyword evidence="1" id="KW-0479">Metal-binding</keyword>
<dbReference type="STRING" id="930992.A0A0C9ZUA2"/>
<gene>
    <name evidence="5" type="ORF">CY34DRAFT_18699</name>
</gene>
<dbReference type="Proteomes" id="UP000054485">
    <property type="component" value="Unassembled WGS sequence"/>
</dbReference>
<dbReference type="PROSITE" id="PS00018">
    <property type="entry name" value="EF_HAND_1"/>
    <property type="match status" value="1"/>
</dbReference>
<sequence>MDHQERIISDTSVDYTQQVLDSIISSSNLAPARKLNKLDQAEDAVRQTTQEIKSTYNQNTAEVQDIVDLSTKSTSGFLGEAKMVVDALDSLQHIHPLVDVAIILFKAVVNLEITRRENDRKVVSMISQASDMMNMLHLLKGTRESPIMGPHGEIPGPLRPVLHGIGQDIVDCGNAIDKFYKSRLMVKLLRSSHWASEFVKICNNFSNRMQDLQLALSLSTLLKVDVANDKLEKLTNLIQRPSERESRFEKEVQRRGGRDQCLANNDKLAELMKITESWEARPQKPGFKIASANGTGDEQCLLDASLLHDLRTPLQSLLDENHQVFMFKLDKQTADIKDTIKDSETRIIWAFNSRFRLVKDLHLQYIWKEMKWPTNVKTLYFIAELHDYYANCFSRLRHDTALLQATMGASSLTVQIAPSSPTGSVMSDLDGEYRELPEIDPAYHKIPPVDPADKWCLKYLTVFYVPSLSESFDNDANGLVSIREVNSFTSAIPQDWTLIRALAYWAAGWRVDSQHYHTRIEQVLASMIDVQADALPENRRCIATYLNCVFRTITELVRSLAGLGSETSDLDLMQLTDQRRKAQEKTLAHKLNKVKYEIDSRDTLKLFESGRIENFLLPLLYLVISRHLQIMKLASTVTLAERELVSATQTIENILGGVYMRMEQLAESFRQQGTDPKVRFKWYAHGLYNFWYNSEQITRDTEYWETHRDDFGFDDTELEIDATALKNGPFCPTENRELLESPVTFIASSDGQHPEDSREEYIRLWCMNALHTDKWRCFYPYDVPSYLSSKDKARFDILCQELLPADVKRWNSLAELHLRSRLFDCQCDVCHYLVTDVTHRCLDCEDDDYDLCAECESLPVSKHKHPSKHKSTHNMLVFRASLPYVVYTRANYHARNNPLLYATSLKESSQEDEFPTPSNGPAPPHSTEATQEDVSSTSVSSGQDNEKSNGDTIAAFSGTTATSVTNEDAHTCAECGVELGIYYACLHCAEHTLIALCGDCAFRDSFSVITQHHPYKHWLVKIKDKVQDADGTSDQPVNNLDKTSALASLSSESRADVNLAAMVESRFTDLDLRISGLVNQVDQLMRSLAELTGKAQPLSGSVLNGLVSS</sequence>
<keyword evidence="2" id="KW-0863">Zinc-finger</keyword>
<name>A0A0C9ZUA2_9AGAM</name>
<dbReference type="AlphaFoldDB" id="A0A0C9ZUA2"/>
<proteinExistence type="predicted"/>
<dbReference type="EMBL" id="KN836071">
    <property type="protein sequence ID" value="KIK32941.1"/>
    <property type="molecule type" value="Genomic_DNA"/>
</dbReference>
<dbReference type="Gene3D" id="3.30.60.90">
    <property type="match status" value="1"/>
</dbReference>